<proteinExistence type="predicted"/>
<dbReference type="RefSeq" id="XP_003336791.1">
    <property type="nucleotide sequence ID" value="XM_003336743.1"/>
</dbReference>
<keyword evidence="3" id="KW-1185">Reference proteome</keyword>
<dbReference type="AlphaFoldDB" id="E3L749"/>
<sequence length="162" mass="18406">MVIYPVERVASWTKNKRTGVALGSRKLDWGVLSPEDPVDEKSYEENSYQQSSSTETLEDQGNHETKSKKSQSILNKVESPSIIDNSSGGNPDIKKKRKKKSHKKPKKDQNYNSQNIEEFKEAEKLLPNQENKVQNPVREANITSRTRIKGNKSQIPKNSIPI</sequence>
<dbReference type="GeneID" id="10538036"/>
<reference key="1">
    <citation type="submission" date="2007-01" db="EMBL/GenBank/DDBJ databases">
        <title>The Genome Sequence of Puccinia graminis f. sp. tritici Strain CRL 75-36-700-3.</title>
        <authorList>
            <consortium name="The Broad Institute Genome Sequencing Platform"/>
            <person name="Birren B."/>
            <person name="Lander E."/>
            <person name="Galagan J."/>
            <person name="Nusbaum C."/>
            <person name="Devon K."/>
            <person name="Cuomo C."/>
            <person name="Jaffe D."/>
            <person name="Butler J."/>
            <person name="Alvarez P."/>
            <person name="Gnerre S."/>
            <person name="Grabherr M."/>
            <person name="Mauceli E."/>
            <person name="Brockman W."/>
            <person name="Young S."/>
            <person name="LaButti K."/>
            <person name="Sykes S."/>
            <person name="DeCaprio D."/>
            <person name="Crawford M."/>
            <person name="Koehrsen M."/>
            <person name="Engels R."/>
            <person name="Montgomery P."/>
            <person name="Pearson M."/>
            <person name="Howarth C."/>
            <person name="Larson L."/>
            <person name="White J."/>
            <person name="Zeng Q."/>
            <person name="Kodira C."/>
            <person name="Yandava C."/>
            <person name="Alvarado L."/>
            <person name="O'Leary S."/>
            <person name="Szabo L."/>
            <person name="Dean R."/>
            <person name="Schein J."/>
        </authorList>
    </citation>
    <scope>NUCLEOTIDE SEQUENCE</scope>
    <source>
        <strain>CRL 75-36-700-3</strain>
    </source>
</reference>
<dbReference type="HOGENOM" id="CLU_1636225_0_0_1"/>
<organism evidence="2 3">
    <name type="scientific">Puccinia graminis f. sp. tritici (strain CRL 75-36-700-3 / race SCCL)</name>
    <name type="common">Black stem rust fungus</name>
    <dbReference type="NCBI Taxonomy" id="418459"/>
    <lineage>
        <taxon>Eukaryota</taxon>
        <taxon>Fungi</taxon>
        <taxon>Dikarya</taxon>
        <taxon>Basidiomycota</taxon>
        <taxon>Pucciniomycotina</taxon>
        <taxon>Pucciniomycetes</taxon>
        <taxon>Pucciniales</taxon>
        <taxon>Pucciniaceae</taxon>
        <taxon>Puccinia</taxon>
    </lineage>
</organism>
<feature type="compositionally biased region" description="Polar residues" evidence="1">
    <location>
        <begin position="141"/>
        <end position="162"/>
    </location>
</feature>
<feature type="compositionally biased region" description="Basic residues" evidence="1">
    <location>
        <begin position="94"/>
        <end position="106"/>
    </location>
</feature>
<dbReference type="Proteomes" id="UP000008783">
    <property type="component" value="Unassembled WGS sequence"/>
</dbReference>
<reference evidence="3" key="2">
    <citation type="journal article" date="2011" name="Proc. Natl. Acad. Sci. U.S.A.">
        <title>Obligate biotrophy features unraveled by the genomic analysis of rust fungi.</title>
        <authorList>
            <person name="Duplessis S."/>
            <person name="Cuomo C.A."/>
            <person name="Lin Y.-C."/>
            <person name="Aerts A."/>
            <person name="Tisserant E."/>
            <person name="Veneault-Fourrey C."/>
            <person name="Joly D.L."/>
            <person name="Hacquard S."/>
            <person name="Amselem J."/>
            <person name="Cantarel B.L."/>
            <person name="Chiu R."/>
            <person name="Coutinho P.M."/>
            <person name="Feau N."/>
            <person name="Field M."/>
            <person name="Frey P."/>
            <person name="Gelhaye E."/>
            <person name="Goldberg J."/>
            <person name="Grabherr M.G."/>
            <person name="Kodira C.D."/>
            <person name="Kohler A."/>
            <person name="Kuees U."/>
            <person name="Lindquist E.A."/>
            <person name="Lucas S.M."/>
            <person name="Mago R."/>
            <person name="Mauceli E."/>
            <person name="Morin E."/>
            <person name="Murat C."/>
            <person name="Pangilinan J.L."/>
            <person name="Park R."/>
            <person name="Pearson M."/>
            <person name="Quesneville H."/>
            <person name="Rouhier N."/>
            <person name="Sakthikumar S."/>
            <person name="Salamov A.A."/>
            <person name="Schmutz J."/>
            <person name="Selles B."/>
            <person name="Shapiro H."/>
            <person name="Tanguay P."/>
            <person name="Tuskan G.A."/>
            <person name="Henrissat B."/>
            <person name="Van de Peer Y."/>
            <person name="Rouze P."/>
            <person name="Ellis J.G."/>
            <person name="Dodds P.N."/>
            <person name="Schein J.E."/>
            <person name="Zhong S."/>
            <person name="Hamelin R.C."/>
            <person name="Grigoriev I.V."/>
            <person name="Szabo L.J."/>
            <person name="Martin F."/>
        </authorList>
    </citation>
    <scope>NUCLEOTIDE SEQUENCE [LARGE SCALE GENOMIC DNA]</scope>
    <source>
        <strain evidence="3">CRL 75-36-700-3 / race SCCL</strain>
    </source>
</reference>
<evidence type="ECO:0000313" key="2">
    <source>
        <dbReference type="EMBL" id="EFP92372.1"/>
    </source>
</evidence>
<protein>
    <submittedName>
        <fullName evidence="2">Uncharacterized protein</fullName>
    </submittedName>
</protein>
<evidence type="ECO:0000313" key="3">
    <source>
        <dbReference type="Proteomes" id="UP000008783"/>
    </source>
</evidence>
<name>E3L749_PUCGT</name>
<feature type="compositionally biased region" description="Low complexity" evidence="1">
    <location>
        <begin position="45"/>
        <end position="55"/>
    </location>
</feature>
<dbReference type="VEuPathDB" id="FungiDB:PGTG_18359"/>
<gene>
    <name evidence="2" type="ORF">PGTG_18359</name>
</gene>
<dbReference type="EMBL" id="DS178363">
    <property type="protein sequence ID" value="EFP92372.1"/>
    <property type="molecule type" value="Genomic_DNA"/>
</dbReference>
<evidence type="ECO:0000256" key="1">
    <source>
        <dbReference type="SAM" id="MobiDB-lite"/>
    </source>
</evidence>
<feature type="region of interest" description="Disordered" evidence="1">
    <location>
        <begin position="24"/>
        <end position="162"/>
    </location>
</feature>
<dbReference type="KEGG" id="pgr:PGTG_18359"/>
<dbReference type="InParanoid" id="E3L749"/>
<accession>E3L749</accession>